<dbReference type="Gene3D" id="3.90.1340.10">
    <property type="entry name" value="Phage tail collar domain"/>
    <property type="match status" value="1"/>
</dbReference>
<organism evidence="2 3">
    <name type="scientific">Azospirillum oryzae</name>
    <dbReference type="NCBI Taxonomy" id="286727"/>
    <lineage>
        <taxon>Bacteria</taxon>
        <taxon>Pseudomonadati</taxon>
        <taxon>Pseudomonadota</taxon>
        <taxon>Alphaproteobacteria</taxon>
        <taxon>Rhodospirillales</taxon>
        <taxon>Azospirillaceae</taxon>
        <taxon>Azospirillum</taxon>
    </lineage>
</organism>
<dbReference type="AlphaFoldDB" id="A0A6N1AFB4"/>
<dbReference type="OrthoDB" id="9810174at2"/>
<evidence type="ECO:0000259" key="1">
    <source>
        <dbReference type="Pfam" id="PF07484"/>
    </source>
</evidence>
<protein>
    <submittedName>
        <fullName evidence="2">Tail fiber protein</fullName>
    </submittedName>
</protein>
<reference evidence="2 3" key="1">
    <citation type="submission" date="2020-06" db="EMBL/GenBank/DDBJ databases">
        <title>Complete genome of Azosprillum oryzae KACC14407.</title>
        <authorList>
            <person name="Kim M."/>
            <person name="Park Y.-J."/>
            <person name="Shin J.-H."/>
        </authorList>
    </citation>
    <scope>NUCLEOTIDE SEQUENCE [LARGE SCALE GENOMIC DNA]</scope>
    <source>
        <strain evidence="2 3">KACC 14407</strain>
        <plasmid evidence="2 3">unnamed1</plasmid>
    </source>
</reference>
<dbReference type="InterPro" id="IPR037053">
    <property type="entry name" value="Phage_tail_collar_dom_sf"/>
</dbReference>
<dbReference type="SUPFAM" id="SSF88874">
    <property type="entry name" value="Receptor-binding domain of short tail fibre protein gp12"/>
    <property type="match status" value="1"/>
</dbReference>
<gene>
    <name evidence="2" type="ORF">HUE56_00720</name>
</gene>
<dbReference type="InterPro" id="IPR011083">
    <property type="entry name" value="Phage_tail_collar_dom"/>
</dbReference>
<proteinExistence type="predicted"/>
<dbReference type="Proteomes" id="UP000509702">
    <property type="component" value="Plasmid unnamed1"/>
</dbReference>
<dbReference type="Pfam" id="PF07484">
    <property type="entry name" value="Collar"/>
    <property type="match status" value="1"/>
</dbReference>
<name>A0A6N1AFB4_9PROT</name>
<keyword evidence="2" id="KW-0614">Plasmid</keyword>
<dbReference type="EMBL" id="CP054615">
    <property type="protein sequence ID" value="QKS49067.1"/>
    <property type="molecule type" value="Genomic_DNA"/>
</dbReference>
<accession>A0A6N1AFB4</accession>
<feature type="domain" description="Phage tail collar" evidence="1">
    <location>
        <begin position="6"/>
        <end position="64"/>
    </location>
</feature>
<geneLocation type="plasmid" evidence="2 3">
    <name>unnamed1</name>
</geneLocation>
<dbReference type="RefSeq" id="WP_149200340.1">
    <property type="nucleotide sequence ID" value="NZ_BSOV01000130.1"/>
</dbReference>
<evidence type="ECO:0000313" key="2">
    <source>
        <dbReference type="EMBL" id="QKS49067.1"/>
    </source>
</evidence>
<sequence length="188" mass="19397">MDCFIGEIRFFPYSFVPENWLACNGQLLSLVQYQALASIIGQTFGGSGTGGSATIGLPNLIQRVAIGSGAGPGLTARTWGQQVGAATVTLNSTQIPAHTHTLKGTINLQATPTITAAPAAGSWFTYMNKPAAPADVSSSYMSSNPTPNTTLAPTSLTSVGTGQAHDNNQPVLCLVPCIANDGVYPVRS</sequence>
<dbReference type="KEGG" id="aoz:HUE56_00720"/>
<keyword evidence="3" id="KW-1185">Reference proteome</keyword>
<evidence type="ECO:0000313" key="3">
    <source>
        <dbReference type="Proteomes" id="UP000509702"/>
    </source>
</evidence>